<name>A0ABV4HPC6_9GAMM</name>
<evidence type="ECO:0000313" key="2">
    <source>
        <dbReference type="EMBL" id="MEZ0473567.1"/>
    </source>
</evidence>
<sequence length="203" mass="22162">MTMKLPVSALAVLVLVACTPVARSDGHATGKDITRRMDPCSTADHEIRMAIEVGDDRHASICRADGVGDCLYSFELGKTFIHANLDLNFDGREDYMIKDFSGAYGMHDVVHFMGFASCPGGFSVKVLDDFFTDVRPREARKTWADLQVSRACFDEGKGETGTRKYTVAFDSARSAYGPPDGNPALTEYCGPEELALPLTPAHE</sequence>
<feature type="signal peptide" evidence="1">
    <location>
        <begin position="1"/>
        <end position="24"/>
    </location>
</feature>
<protein>
    <recommendedName>
        <fullName evidence="4">Lipoprotein</fullName>
    </recommendedName>
</protein>
<accession>A0ABV4HPC6</accession>
<evidence type="ECO:0008006" key="4">
    <source>
        <dbReference type="Google" id="ProtNLM"/>
    </source>
</evidence>
<dbReference type="Proteomes" id="UP001566331">
    <property type="component" value="Unassembled WGS sequence"/>
</dbReference>
<evidence type="ECO:0000256" key="1">
    <source>
        <dbReference type="SAM" id="SignalP"/>
    </source>
</evidence>
<dbReference type="EMBL" id="JBFWIC010000003">
    <property type="protein sequence ID" value="MEZ0473567.1"/>
    <property type="molecule type" value="Genomic_DNA"/>
</dbReference>
<keyword evidence="1" id="KW-0732">Signal</keyword>
<gene>
    <name evidence="2" type="ORF">AB6713_02915</name>
</gene>
<reference evidence="2 3" key="1">
    <citation type="submission" date="2024-07" db="EMBL/GenBank/DDBJ databases">
        <title>Luteimonas salilacus sp. nov., isolated from the shore soil of Salt Lake in Tibet of China.</title>
        <authorList>
            <person name="Zhang X."/>
            <person name="Li A."/>
        </authorList>
    </citation>
    <scope>NUCLEOTIDE SEQUENCE [LARGE SCALE GENOMIC DNA]</scope>
    <source>
        <strain evidence="2 3">B3-2-R+30</strain>
    </source>
</reference>
<dbReference type="PROSITE" id="PS51257">
    <property type="entry name" value="PROKAR_LIPOPROTEIN"/>
    <property type="match status" value="1"/>
</dbReference>
<comment type="caution">
    <text evidence="2">The sequence shown here is derived from an EMBL/GenBank/DDBJ whole genome shotgun (WGS) entry which is preliminary data.</text>
</comment>
<dbReference type="RefSeq" id="WP_370563079.1">
    <property type="nucleotide sequence ID" value="NZ_JBFWIB010000002.1"/>
</dbReference>
<organism evidence="2 3">
    <name type="scientific">Luteimonas salinilitoris</name>
    <dbReference type="NCBI Taxonomy" id="3237697"/>
    <lineage>
        <taxon>Bacteria</taxon>
        <taxon>Pseudomonadati</taxon>
        <taxon>Pseudomonadota</taxon>
        <taxon>Gammaproteobacteria</taxon>
        <taxon>Lysobacterales</taxon>
        <taxon>Lysobacteraceae</taxon>
        <taxon>Luteimonas</taxon>
    </lineage>
</organism>
<evidence type="ECO:0000313" key="3">
    <source>
        <dbReference type="Proteomes" id="UP001566331"/>
    </source>
</evidence>
<feature type="chain" id="PRO_5045965133" description="Lipoprotein" evidence="1">
    <location>
        <begin position="25"/>
        <end position="203"/>
    </location>
</feature>
<proteinExistence type="predicted"/>
<keyword evidence="3" id="KW-1185">Reference proteome</keyword>